<name>A0ABT4VE21_9HELI</name>
<evidence type="ECO:0000259" key="2">
    <source>
        <dbReference type="SMART" id="SM00899"/>
    </source>
</evidence>
<evidence type="ECO:0000256" key="1">
    <source>
        <dbReference type="ARBA" id="ARBA00023004"/>
    </source>
</evidence>
<dbReference type="InterPro" id="IPR038157">
    <property type="entry name" value="FeoA_core_dom"/>
</dbReference>
<dbReference type="Gene3D" id="2.30.30.90">
    <property type="match status" value="1"/>
</dbReference>
<dbReference type="InterPro" id="IPR007167">
    <property type="entry name" value="Fe-transptr_FeoA-like"/>
</dbReference>
<dbReference type="RefSeq" id="WP_271021240.1">
    <property type="nucleotide sequence ID" value="NZ_JAQHXR010000002.1"/>
</dbReference>
<feature type="domain" description="Ferrous iron transporter FeoA-like" evidence="2">
    <location>
        <begin position="1"/>
        <end position="73"/>
    </location>
</feature>
<keyword evidence="1" id="KW-0408">Iron</keyword>
<dbReference type="EMBL" id="JAQHXR010000002">
    <property type="protein sequence ID" value="MDA3968949.1"/>
    <property type="molecule type" value="Genomic_DNA"/>
</dbReference>
<dbReference type="InterPro" id="IPR008988">
    <property type="entry name" value="Transcriptional_repressor_C"/>
</dbReference>
<gene>
    <name evidence="3" type="ORF">PF021_04580</name>
</gene>
<comment type="caution">
    <text evidence="3">The sequence shown here is derived from an EMBL/GenBank/DDBJ whole genome shotgun (WGS) entry which is preliminary data.</text>
</comment>
<proteinExistence type="predicted"/>
<keyword evidence="4" id="KW-1185">Reference proteome</keyword>
<protein>
    <submittedName>
        <fullName evidence="3">FeoA family protein</fullName>
    </submittedName>
</protein>
<dbReference type="Pfam" id="PF04023">
    <property type="entry name" value="FeoA"/>
    <property type="match status" value="1"/>
</dbReference>
<dbReference type="Proteomes" id="UP001210261">
    <property type="component" value="Unassembled WGS sequence"/>
</dbReference>
<evidence type="ECO:0000313" key="4">
    <source>
        <dbReference type="Proteomes" id="UP001210261"/>
    </source>
</evidence>
<evidence type="ECO:0000313" key="3">
    <source>
        <dbReference type="EMBL" id="MDA3968949.1"/>
    </source>
</evidence>
<reference evidence="3 4" key="1">
    <citation type="submission" date="2023-01" db="EMBL/GenBank/DDBJ databases">
        <title>Description of Helicobacter ibis sp. nov. isolated from faecal droppings of black-faced ibis (Theristicus melanopis).</title>
        <authorList>
            <person name="Lopez-Cantillo M."/>
            <person name="Vidal-Veuthey B."/>
            <person name="Mella A."/>
            <person name="De La Haba R."/>
            <person name="Collado L."/>
        </authorList>
    </citation>
    <scope>NUCLEOTIDE SEQUENCE [LARGE SCALE GENOMIC DNA]</scope>
    <source>
        <strain evidence="3 4">A82</strain>
    </source>
</reference>
<organism evidence="3 4">
    <name type="scientific">Helicobacter ibis</name>
    <dbReference type="NCBI Taxonomy" id="2962633"/>
    <lineage>
        <taxon>Bacteria</taxon>
        <taxon>Pseudomonadati</taxon>
        <taxon>Campylobacterota</taxon>
        <taxon>Epsilonproteobacteria</taxon>
        <taxon>Campylobacterales</taxon>
        <taxon>Helicobacteraceae</taxon>
        <taxon>Helicobacter</taxon>
    </lineage>
</organism>
<accession>A0ABT4VE21</accession>
<sequence length="76" mass="8573">MTIDMLQNGDTAIITALNVDRQLKDRFFSFGFLKSKKIKKIESSLKGSTILVELDKGCIILRSEEAKRIEVEKVNG</sequence>
<dbReference type="SMART" id="SM00899">
    <property type="entry name" value="FeoA"/>
    <property type="match status" value="1"/>
</dbReference>
<dbReference type="SUPFAM" id="SSF50037">
    <property type="entry name" value="C-terminal domain of transcriptional repressors"/>
    <property type="match status" value="1"/>
</dbReference>